<dbReference type="GO" id="GO:0016757">
    <property type="term" value="F:glycosyltransferase activity"/>
    <property type="evidence" value="ECO:0007669"/>
    <property type="project" value="UniProtKB-KW"/>
</dbReference>
<accession>A0A5C6CCX6</accession>
<dbReference type="SUPFAM" id="SSF53756">
    <property type="entry name" value="UDP-Glycosyltransferase/glycogen phosphorylase"/>
    <property type="match status" value="1"/>
</dbReference>
<keyword evidence="2" id="KW-0808">Transferase</keyword>
<keyword evidence="2" id="KW-0328">Glycosyltransferase</keyword>
<dbReference type="Proteomes" id="UP000316304">
    <property type="component" value="Unassembled WGS sequence"/>
</dbReference>
<name>A0A5C6CCX6_9BACT</name>
<dbReference type="InterPro" id="IPR028098">
    <property type="entry name" value="Glyco_trans_4-like_N"/>
</dbReference>
<reference evidence="2 3" key="1">
    <citation type="submission" date="2019-02" db="EMBL/GenBank/DDBJ databases">
        <title>Deep-cultivation of Planctomycetes and their phenomic and genomic characterization uncovers novel biology.</title>
        <authorList>
            <person name="Wiegand S."/>
            <person name="Jogler M."/>
            <person name="Boedeker C."/>
            <person name="Pinto D."/>
            <person name="Vollmers J."/>
            <person name="Rivas-Marin E."/>
            <person name="Kohn T."/>
            <person name="Peeters S.H."/>
            <person name="Heuer A."/>
            <person name="Rast P."/>
            <person name="Oberbeckmann S."/>
            <person name="Bunk B."/>
            <person name="Jeske O."/>
            <person name="Meyerdierks A."/>
            <person name="Storesund J.E."/>
            <person name="Kallscheuer N."/>
            <person name="Luecker S."/>
            <person name="Lage O.M."/>
            <person name="Pohl T."/>
            <person name="Merkel B.J."/>
            <person name="Hornburger P."/>
            <person name="Mueller R.-W."/>
            <person name="Bruemmer F."/>
            <person name="Labrenz M."/>
            <person name="Spormann A.M."/>
            <person name="Op Den Camp H."/>
            <person name="Overmann J."/>
            <person name="Amann R."/>
            <person name="Jetten M.S.M."/>
            <person name="Mascher T."/>
            <person name="Medema M.H."/>
            <person name="Devos D.P."/>
            <person name="Kaster A.-K."/>
            <person name="Ovreas L."/>
            <person name="Rohde M."/>
            <person name="Galperin M.Y."/>
            <person name="Jogler C."/>
        </authorList>
    </citation>
    <scope>NUCLEOTIDE SEQUENCE [LARGE SCALE GENOMIC DNA]</scope>
    <source>
        <strain evidence="2 3">Pla52o</strain>
    </source>
</reference>
<sequence>MHVMQVAGAEVLVKQIIERLAGQIEATVFCLDGLGELGQQLLDAGVPVVVLGRKPGLDRQVARKLGEEVRRRQIEVLHAHQYTPFFYSALARMVHRVPVKILFTEHGRHYPDIVSPKRRWVNRLLLQRYADAATACCDFSTEALRRIEGFPAAVTLPNGVDLSQLPPRGNEEAQSELRRRLGLDPDRPYAACVARFHSVKDHATLVRGWHRVHQQLPHAKLLLVGDGPERKNIEQQIQQLAASPPLSSSSLLTPHSSLAPFADSIEFWGIRSDVAEILRAVDVFTLTSVSEAASLTLLEAMASGCASVVTDVGGNGEHLRAGVDGFLVPRADDKALADRMVELLSDREKSAALGRAARERVVERFDLNQVVDEYAKHYQAITER</sequence>
<dbReference type="AlphaFoldDB" id="A0A5C6CCX6"/>
<dbReference type="EC" id="2.4.-.-" evidence="2"/>
<evidence type="ECO:0000313" key="3">
    <source>
        <dbReference type="Proteomes" id="UP000316304"/>
    </source>
</evidence>
<organism evidence="2 3">
    <name type="scientific">Novipirellula galeiformis</name>
    <dbReference type="NCBI Taxonomy" id="2528004"/>
    <lineage>
        <taxon>Bacteria</taxon>
        <taxon>Pseudomonadati</taxon>
        <taxon>Planctomycetota</taxon>
        <taxon>Planctomycetia</taxon>
        <taxon>Pirellulales</taxon>
        <taxon>Pirellulaceae</taxon>
        <taxon>Novipirellula</taxon>
    </lineage>
</organism>
<gene>
    <name evidence="2" type="primary">epsD_2</name>
    <name evidence="2" type="ORF">Pla52o_42600</name>
</gene>
<proteinExistence type="predicted"/>
<dbReference type="Gene3D" id="3.40.50.2000">
    <property type="entry name" value="Glycogen Phosphorylase B"/>
    <property type="match status" value="2"/>
</dbReference>
<dbReference type="PANTHER" id="PTHR12526:SF630">
    <property type="entry name" value="GLYCOSYLTRANSFERASE"/>
    <property type="match status" value="1"/>
</dbReference>
<evidence type="ECO:0000259" key="1">
    <source>
        <dbReference type="Pfam" id="PF13439"/>
    </source>
</evidence>
<dbReference type="PANTHER" id="PTHR12526">
    <property type="entry name" value="GLYCOSYLTRANSFERASE"/>
    <property type="match status" value="1"/>
</dbReference>
<comment type="caution">
    <text evidence="2">The sequence shown here is derived from an EMBL/GenBank/DDBJ whole genome shotgun (WGS) entry which is preliminary data.</text>
</comment>
<keyword evidence="3" id="KW-1185">Reference proteome</keyword>
<evidence type="ECO:0000313" key="2">
    <source>
        <dbReference type="EMBL" id="TWU21226.1"/>
    </source>
</evidence>
<dbReference type="Pfam" id="PF13692">
    <property type="entry name" value="Glyco_trans_1_4"/>
    <property type="match status" value="1"/>
</dbReference>
<protein>
    <submittedName>
        <fullName evidence="2">Putative glycosyltransferase EpsD</fullName>
        <ecNumber evidence="2">2.4.-.-</ecNumber>
    </submittedName>
</protein>
<dbReference type="EMBL" id="SJPT01000007">
    <property type="protein sequence ID" value="TWU21226.1"/>
    <property type="molecule type" value="Genomic_DNA"/>
</dbReference>
<dbReference type="Pfam" id="PF13439">
    <property type="entry name" value="Glyco_transf_4"/>
    <property type="match status" value="1"/>
</dbReference>
<feature type="domain" description="Glycosyltransferase subfamily 4-like N-terminal" evidence="1">
    <location>
        <begin position="7"/>
        <end position="163"/>
    </location>
</feature>